<feature type="non-terminal residue" evidence="2">
    <location>
        <position position="285"/>
    </location>
</feature>
<feature type="domain" description="DUF7708" evidence="1">
    <location>
        <begin position="83"/>
        <end position="225"/>
    </location>
</feature>
<organism evidence="2 3">
    <name type="scientific">Aureobasidium melanogenum</name>
    <name type="common">Aureobasidium pullulans var. melanogenum</name>
    <dbReference type="NCBI Taxonomy" id="46634"/>
    <lineage>
        <taxon>Eukaryota</taxon>
        <taxon>Fungi</taxon>
        <taxon>Dikarya</taxon>
        <taxon>Ascomycota</taxon>
        <taxon>Pezizomycotina</taxon>
        <taxon>Dothideomycetes</taxon>
        <taxon>Dothideomycetidae</taxon>
        <taxon>Dothideales</taxon>
        <taxon>Saccotheciaceae</taxon>
        <taxon>Aureobasidium</taxon>
    </lineage>
</organism>
<sequence length="285" mass="31598">MSLTPKDAIVALYKSRSNNGSTDLVRAAYDEALRNFKQELGNSEDFAWLNGQTTMAGVLSVVNQARDKAMPPNSRWPKISAKLDEISSKIVYYGGVLDALSQHHPEYVALAWGAMKFVLMGIINHGELLQKFTQAFVEIGDALNSATCIALIYGTIDIEATISQLYLQIMRFLGKAVTWYTKNPVRRMLSAIGNPWELKYKDCLEGIRTCVAKVNDHALRASYAQLTAVQDDLSAQGIKLDNVQVAVAGLHTNLGEMSKLLEQLLQQVNIGSYSQFKRRLPLLTT</sequence>
<dbReference type="Proteomes" id="UP000729357">
    <property type="component" value="Unassembled WGS sequence"/>
</dbReference>
<evidence type="ECO:0000259" key="1">
    <source>
        <dbReference type="Pfam" id="PF24809"/>
    </source>
</evidence>
<reference evidence="2" key="1">
    <citation type="journal article" date="2021" name="J Fungi (Basel)">
        <title>Virulence traits and population genomics of the black yeast Aureobasidium melanogenum.</title>
        <authorList>
            <person name="Cernosa A."/>
            <person name="Sun X."/>
            <person name="Gostincar C."/>
            <person name="Fang C."/>
            <person name="Gunde-Cimerman N."/>
            <person name="Song Z."/>
        </authorList>
    </citation>
    <scope>NUCLEOTIDE SEQUENCE</scope>
    <source>
        <strain evidence="2">EXF-9298</strain>
    </source>
</reference>
<keyword evidence="3" id="KW-1185">Reference proteome</keyword>
<protein>
    <recommendedName>
        <fullName evidence="1">DUF7708 domain-containing protein</fullName>
    </recommendedName>
</protein>
<dbReference type="InterPro" id="IPR056125">
    <property type="entry name" value="DUF7708"/>
</dbReference>
<evidence type="ECO:0000313" key="3">
    <source>
        <dbReference type="Proteomes" id="UP000729357"/>
    </source>
</evidence>
<name>A0A9P8K0Z2_AURME</name>
<dbReference type="AlphaFoldDB" id="A0A9P8K0Z2"/>
<accession>A0A9P8K0Z2</accession>
<comment type="caution">
    <text evidence="2">The sequence shown here is derived from an EMBL/GenBank/DDBJ whole genome shotgun (WGS) entry which is preliminary data.</text>
</comment>
<proteinExistence type="predicted"/>
<dbReference type="EMBL" id="JAHFXS010000104">
    <property type="protein sequence ID" value="KAG9989101.1"/>
    <property type="molecule type" value="Genomic_DNA"/>
</dbReference>
<dbReference type="Pfam" id="PF24809">
    <property type="entry name" value="DUF7708"/>
    <property type="match status" value="1"/>
</dbReference>
<gene>
    <name evidence="2" type="ORF">KCU98_g2139</name>
</gene>
<evidence type="ECO:0000313" key="2">
    <source>
        <dbReference type="EMBL" id="KAG9989101.1"/>
    </source>
</evidence>
<reference evidence="2" key="2">
    <citation type="submission" date="2021-08" db="EMBL/GenBank/DDBJ databases">
        <authorList>
            <person name="Gostincar C."/>
            <person name="Sun X."/>
            <person name="Song Z."/>
            <person name="Gunde-Cimerman N."/>
        </authorList>
    </citation>
    <scope>NUCLEOTIDE SEQUENCE</scope>
    <source>
        <strain evidence="2">EXF-9298</strain>
    </source>
</reference>